<dbReference type="CDD" id="cd01097">
    <property type="entry name" value="Tetrahydromethanopterin_reductase"/>
    <property type="match status" value="1"/>
</dbReference>
<evidence type="ECO:0000313" key="2">
    <source>
        <dbReference type="EMBL" id="SBW24355.1"/>
    </source>
</evidence>
<evidence type="ECO:0000313" key="3">
    <source>
        <dbReference type="Proteomes" id="UP000199013"/>
    </source>
</evidence>
<name>A0A1C3P3G6_9ACTN</name>
<dbReference type="InterPro" id="IPR011251">
    <property type="entry name" value="Luciferase-like_dom"/>
</dbReference>
<dbReference type="Proteomes" id="UP000199013">
    <property type="component" value="Unassembled WGS sequence"/>
</dbReference>
<reference evidence="3" key="1">
    <citation type="submission" date="2016-02" db="EMBL/GenBank/DDBJ databases">
        <authorList>
            <person name="Wibberg D."/>
        </authorList>
    </citation>
    <scope>NUCLEOTIDE SEQUENCE [LARGE SCALE GENOMIC DNA]</scope>
</reference>
<dbReference type="PANTHER" id="PTHR43244">
    <property type="match status" value="1"/>
</dbReference>
<organism evidence="2 3">
    <name type="scientific">Candidatus Protofrankia californiensis</name>
    <dbReference type="NCBI Taxonomy" id="1839754"/>
    <lineage>
        <taxon>Bacteria</taxon>
        <taxon>Bacillati</taxon>
        <taxon>Actinomycetota</taxon>
        <taxon>Actinomycetes</taxon>
        <taxon>Frankiales</taxon>
        <taxon>Frankiaceae</taxon>
        <taxon>Protofrankia</taxon>
    </lineage>
</organism>
<protein>
    <recommendedName>
        <fullName evidence="1">Luciferase-like domain-containing protein</fullName>
    </recommendedName>
</protein>
<dbReference type="InterPro" id="IPR036661">
    <property type="entry name" value="Luciferase-like_sf"/>
</dbReference>
<dbReference type="Pfam" id="PF00296">
    <property type="entry name" value="Bac_luciferase"/>
    <property type="match status" value="1"/>
</dbReference>
<dbReference type="AlphaFoldDB" id="A0A1C3P3G6"/>
<evidence type="ECO:0000259" key="1">
    <source>
        <dbReference type="Pfam" id="PF00296"/>
    </source>
</evidence>
<dbReference type="InterPro" id="IPR050564">
    <property type="entry name" value="F420-G6PD/mer"/>
</dbReference>
<dbReference type="EMBL" id="FLUV01001735">
    <property type="protein sequence ID" value="SBW24355.1"/>
    <property type="molecule type" value="Genomic_DNA"/>
</dbReference>
<keyword evidence="3" id="KW-1185">Reference proteome</keyword>
<sequence>MAATPTAQIRVGLRVPREAILAADVADAVRRIEDMGLDHVCVEDHVSFRSGKGIDGLVMSTALAALSRRVSVWTTIYLLPLRHPLPVARSVQTLAALAPARFVFGVGIGGEDPHEVEVCGVDPKTRGQRMDESLTIIRGLLAGETVTFTGEFFTVTEARIVPSPEAPVPIVVGGRSDAALHRVGRFGDGWLGIWLSSRRFAEAVAQIQQHADTAGRGTVAWRHSLCAWVGFGDSPELARPGLAAAMEDYYHLPFEKFEKWSPYGTSEQVAEALAPYVEAGCRDFSLMGCAAPGRDVVEDAAKVRRLLLTS</sequence>
<accession>A0A1C3P3G6</accession>
<feature type="domain" description="Luciferase-like" evidence="1">
    <location>
        <begin position="21"/>
        <end position="247"/>
    </location>
</feature>
<dbReference type="PANTHER" id="PTHR43244:SF2">
    <property type="entry name" value="CONSERVED HYPOTHETICAL ALANINE AND PROLINE-RICH PROTEIN"/>
    <property type="match status" value="1"/>
</dbReference>
<proteinExistence type="predicted"/>
<dbReference type="GO" id="GO:0016705">
    <property type="term" value="F:oxidoreductase activity, acting on paired donors, with incorporation or reduction of molecular oxygen"/>
    <property type="evidence" value="ECO:0007669"/>
    <property type="project" value="InterPro"/>
</dbReference>
<dbReference type="Gene3D" id="3.20.20.30">
    <property type="entry name" value="Luciferase-like domain"/>
    <property type="match status" value="1"/>
</dbReference>
<dbReference type="SUPFAM" id="SSF51679">
    <property type="entry name" value="Bacterial luciferase-like"/>
    <property type="match status" value="1"/>
</dbReference>
<gene>
    <name evidence="2" type="ORF">FDG2_4124</name>
</gene>